<dbReference type="InterPro" id="IPR025887">
    <property type="entry name" value="Glyco_hydro_31_N_dom"/>
</dbReference>
<evidence type="ECO:0000259" key="18">
    <source>
        <dbReference type="Pfam" id="PF21365"/>
    </source>
</evidence>
<evidence type="ECO:0000256" key="3">
    <source>
        <dbReference type="ARBA" id="ARBA00004613"/>
    </source>
</evidence>
<organism evidence="19 20">
    <name type="scientific">Pseudopithomyces chartarum</name>
    <dbReference type="NCBI Taxonomy" id="1892770"/>
    <lineage>
        <taxon>Eukaryota</taxon>
        <taxon>Fungi</taxon>
        <taxon>Dikarya</taxon>
        <taxon>Ascomycota</taxon>
        <taxon>Pezizomycotina</taxon>
        <taxon>Dothideomycetes</taxon>
        <taxon>Pleosporomycetidae</taxon>
        <taxon>Pleosporales</taxon>
        <taxon>Massarineae</taxon>
        <taxon>Didymosphaeriaceae</taxon>
        <taxon>Pseudopithomyces</taxon>
    </lineage>
</organism>
<reference evidence="19 20" key="1">
    <citation type="submission" date="2021-02" db="EMBL/GenBank/DDBJ databases">
        <title>Genome assembly of Pseudopithomyces chartarum.</title>
        <authorList>
            <person name="Jauregui R."/>
            <person name="Singh J."/>
            <person name="Voisey C."/>
        </authorList>
    </citation>
    <scope>NUCLEOTIDE SEQUENCE [LARGE SCALE GENOMIC DNA]</scope>
    <source>
        <strain evidence="19 20">AGR01</strain>
    </source>
</reference>
<evidence type="ECO:0008006" key="21">
    <source>
        <dbReference type="Google" id="ProtNLM"/>
    </source>
</evidence>
<keyword evidence="12" id="KW-0624">Polysaccharide degradation</keyword>
<dbReference type="Pfam" id="PF01055">
    <property type="entry name" value="Glyco_hydro_31_2nd"/>
    <property type="match status" value="1"/>
</dbReference>
<comment type="subcellular location">
    <subcellularLocation>
        <location evidence="3">Secreted</location>
    </subcellularLocation>
</comment>
<proteinExistence type="inferred from homology"/>
<evidence type="ECO:0000256" key="15">
    <source>
        <dbReference type="SAM" id="MobiDB-lite"/>
    </source>
</evidence>
<dbReference type="InterPro" id="IPR000322">
    <property type="entry name" value="Glyco_hydro_31_TIM"/>
</dbReference>
<evidence type="ECO:0000256" key="5">
    <source>
        <dbReference type="ARBA" id="ARBA00022525"/>
    </source>
</evidence>
<dbReference type="GO" id="GO:0008422">
    <property type="term" value="F:beta-glucosidase activity"/>
    <property type="evidence" value="ECO:0007669"/>
    <property type="project" value="UniProtKB-EC"/>
</dbReference>
<dbReference type="Proteomes" id="UP001280581">
    <property type="component" value="Unassembled WGS sequence"/>
</dbReference>
<evidence type="ECO:0000256" key="11">
    <source>
        <dbReference type="ARBA" id="ARBA00023316"/>
    </source>
</evidence>
<keyword evidence="20" id="KW-1185">Reference proteome</keyword>
<feature type="region of interest" description="Disordered" evidence="15">
    <location>
        <begin position="401"/>
        <end position="433"/>
    </location>
</feature>
<dbReference type="PANTHER" id="PTHR22762">
    <property type="entry name" value="ALPHA-GLUCOSIDASE"/>
    <property type="match status" value="1"/>
</dbReference>
<evidence type="ECO:0000256" key="13">
    <source>
        <dbReference type="ARBA" id="ARBA00025512"/>
    </source>
</evidence>
<dbReference type="SUPFAM" id="SSF74650">
    <property type="entry name" value="Galactose mutarotase-like"/>
    <property type="match status" value="1"/>
</dbReference>
<dbReference type="InterPro" id="IPR013780">
    <property type="entry name" value="Glyco_hydro_b"/>
</dbReference>
<evidence type="ECO:0000256" key="12">
    <source>
        <dbReference type="ARBA" id="ARBA00023326"/>
    </source>
</evidence>
<dbReference type="GO" id="GO:0030246">
    <property type="term" value="F:carbohydrate binding"/>
    <property type="evidence" value="ECO:0007669"/>
    <property type="project" value="InterPro"/>
</dbReference>
<dbReference type="Pfam" id="PF13802">
    <property type="entry name" value="Gal_mutarotas_2"/>
    <property type="match status" value="1"/>
</dbReference>
<evidence type="ECO:0000313" key="20">
    <source>
        <dbReference type="Proteomes" id="UP001280581"/>
    </source>
</evidence>
<name>A0AAN6M1I3_9PLEO</name>
<evidence type="ECO:0000259" key="16">
    <source>
        <dbReference type="Pfam" id="PF01055"/>
    </source>
</evidence>
<evidence type="ECO:0000256" key="9">
    <source>
        <dbReference type="ARBA" id="ARBA00023277"/>
    </source>
</evidence>
<keyword evidence="11" id="KW-0961">Cell wall biogenesis/degradation</keyword>
<dbReference type="Pfam" id="PF21365">
    <property type="entry name" value="Glyco_hydro_31_3rd"/>
    <property type="match status" value="1"/>
</dbReference>
<keyword evidence="10 14" id="KW-0326">Glycosidase</keyword>
<evidence type="ECO:0000259" key="17">
    <source>
        <dbReference type="Pfam" id="PF13802"/>
    </source>
</evidence>
<dbReference type="InterPro" id="IPR048395">
    <property type="entry name" value="Glyco_hydro_31_C"/>
</dbReference>
<gene>
    <name evidence="19" type="ORF">GRF29_28g146154</name>
</gene>
<feature type="domain" description="Glycoside hydrolase family 31 TIM barrel" evidence="16">
    <location>
        <begin position="225"/>
        <end position="631"/>
    </location>
</feature>
<evidence type="ECO:0000256" key="6">
    <source>
        <dbReference type="ARBA" id="ARBA00022729"/>
    </source>
</evidence>
<dbReference type="Gene3D" id="3.20.20.80">
    <property type="entry name" value="Glycosidases"/>
    <property type="match status" value="1"/>
</dbReference>
<evidence type="ECO:0000256" key="4">
    <source>
        <dbReference type="ARBA" id="ARBA00007806"/>
    </source>
</evidence>
<dbReference type="SUPFAM" id="SSF51011">
    <property type="entry name" value="Glycosyl hydrolase domain"/>
    <property type="match status" value="1"/>
</dbReference>
<sequence length="838" mass="94062">MPASRTIQPANMRGTPPQRQVVTPLACLHVLETRLHVKIFDADEQVYQVPEEVFPRPKSEGVAAEKSALGFEWTENPFSFRVVRKESNETLFDTSAASLVFEDQYLRVRTRLPEGPHLYGLGEHTDPFQLNATNYTRTLWNRDAYGVPEGTNLYGHHPIYFDHRGASGTHGVFLLSSSGMDVKIDNTDGQFLEYNALGGILDFYFVAGPSPKEVAVQYSEIVGKPVMQPYWGFGYHQCKYGYRDVFNVAEVVANYSAAGIPLETMWTDIDYMELRRVFTLDPERFPLEMVRELVSYLHAHQQHYVVMVDPATWRGDYEAYNEGVDRDIFQKLPNGEIYVGAVWPGPAVFPDWFHPNTQGYWNDQFLSFFDPETGVDIDALWIDMNEAANFCPYPCSDPDAFADESGNPPKPPPVRNNTGRPISGFPGSFQPPTTQRLLKRQSNETGKYLGLPGRDLIDPKYQIKNDAGSISNKTAPTDIVNYDGTTQYDTHNLYGSMMSVASRQALLARRPERRPLVITRSTFAGAGAHVGKWLGDNLSTWHHYRNSISGILQFASIFQVPMVGADVCGFGDNTTETLCSRWAWLGAFYPFYRNHAGYDSIPQEFYNWPTVAEAGKNAIDTRYRLLDYIYTHLHRQTKTGVPLLSPLFFQYPSDTNTFPIDLQFFFGDALLVSPVTEENSTDVSIYLPKDTFYDFFTHERVIGAGETVNLTDVAFTTIPLHIRGGSIIPLRAESANTTTELRKKDFELWVAVDEEGCASGSLYLDEGDKLEQPETSEIEFSYKDGELSVGGKFGYQTEVVIRSVVVLGGAGNSSGGYETGSKKLEGPISLVEASTWKI</sequence>
<keyword evidence="5" id="KW-0964">Secreted</keyword>
<keyword evidence="7 14" id="KW-0378">Hydrolase</keyword>
<comment type="similarity">
    <text evidence="4 14">Belongs to the glycosyl hydrolase 31 family.</text>
</comment>
<dbReference type="GO" id="GO:0071555">
    <property type="term" value="P:cell wall organization"/>
    <property type="evidence" value="ECO:0007669"/>
    <property type="project" value="UniProtKB-KW"/>
</dbReference>
<dbReference type="CDD" id="cd06602">
    <property type="entry name" value="GH31_MGAM_SI_GAA"/>
    <property type="match status" value="1"/>
</dbReference>
<evidence type="ECO:0000256" key="1">
    <source>
        <dbReference type="ARBA" id="ARBA00000448"/>
    </source>
</evidence>
<keyword evidence="6" id="KW-0732">Signal</keyword>
<dbReference type="Gene3D" id="2.60.40.1180">
    <property type="entry name" value="Golgi alpha-mannosidase II"/>
    <property type="match status" value="2"/>
</dbReference>
<evidence type="ECO:0000256" key="7">
    <source>
        <dbReference type="ARBA" id="ARBA00022801"/>
    </source>
</evidence>
<dbReference type="InterPro" id="IPR011013">
    <property type="entry name" value="Gal_mutarotase_sf_dom"/>
</dbReference>
<protein>
    <recommendedName>
        <fullName evidence="21">Alpha-glucosidase</fullName>
    </recommendedName>
</protein>
<dbReference type="InterPro" id="IPR017853">
    <property type="entry name" value="GH"/>
</dbReference>
<evidence type="ECO:0000256" key="2">
    <source>
        <dbReference type="ARBA" id="ARBA00001657"/>
    </source>
</evidence>
<evidence type="ECO:0000256" key="14">
    <source>
        <dbReference type="RuleBase" id="RU361185"/>
    </source>
</evidence>
<evidence type="ECO:0000256" key="10">
    <source>
        <dbReference type="ARBA" id="ARBA00023295"/>
    </source>
</evidence>
<evidence type="ECO:0000313" key="19">
    <source>
        <dbReference type="EMBL" id="KAK3213510.1"/>
    </source>
</evidence>
<dbReference type="InterPro" id="IPR030459">
    <property type="entry name" value="Glyco_hydro_31_CS"/>
</dbReference>
<evidence type="ECO:0000256" key="8">
    <source>
        <dbReference type="ARBA" id="ARBA00023180"/>
    </source>
</evidence>
<feature type="domain" description="Glycosyl hydrolase family 31 C-terminal" evidence="18">
    <location>
        <begin position="640"/>
        <end position="728"/>
    </location>
</feature>
<comment type="catalytic activity">
    <reaction evidence="2">
        <text>Hydrolysis of terminal, non-reducing (1-&gt;4)-linked alpha-D-glucose residues with release of alpha-D-glucose.</text>
        <dbReference type="EC" id="3.2.1.20"/>
    </reaction>
</comment>
<dbReference type="Gene3D" id="2.60.40.1760">
    <property type="entry name" value="glycosyl hydrolase (family 31)"/>
    <property type="match status" value="1"/>
</dbReference>
<dbReference type="GO" id="GO:0000272">
    <property type="term" value="P:polysaccharide catabolic process"/>
    <property type="evidence" value="ECO:0007669"/>
    <property type="project" value="UniProtKB-KW"/>
</dbReference>
<dbReference type="PROSITE" id="PS00707">
    <property type="entry name" value="GLYCOSYL_HYDROL_F31_2"/>
    <property type="match status" value="1"/>
</dbReference>
<dbReference type="CDD" id="cd14752">
    <property type="entry name" value="GH31_N"/>
    <property type="match status" value="1"/>
</dbReference>
<comment type="caution">
    <text evidence="19">The sequence shown here is derived from an EMBL/GenBank/DDBJ whole genome shotgun (WGS) entry which is preliminary data.</text>
</comment>
<keyword evidence="8" id="KW-0325">Glycoprotein</keyword>
<comment type="catalytic activity">
    <reaction evidence="1">
        <text>Hydrolysis of terminal, non-reducing beta-D-glucosyl residues with release of beta-D-glucose.</text>
        <dbReference type="EC" id="3.2.1.21"/>
    </reaction>
</comment>
<comment type="function">
    <text evidence="13">Glucosidase involved in the degradation of cellulosic biomass. Has both alpha- and beta-glucosidase activity.</text>
</comment>
<keyword evidence="9" id="KW-0119">Carbohydrate metabolism</keyword>
<dbReference type="GO" id="GO:0004558">
    <property type="term" value="F:alpha-1,4-glucosidase activity"/>
    <property type="evidence" value="ECO:0007669"/>
    <property type="project" value="UniProtKB-EC"/>
</dbReference>
<dbReference type="SUPFAM" id="SSF51445">
    <property type="entry name" value="(Trans)glycosidases"/>
    <property type="match status" value="1"/>
</dbReference>
<dbReference type="GO" id="GO:0005576">
    <property type="term" value="C:extracellular region"/>
    <property type="evidence" value="ECO:0007669"/>
    <property type="project" value="UniProtKB-SubCell"/>
</dbReference>
<dbReference type="AlphaFoldDB" id="A0AAN6M1I3"/>
<feature type="domain" description="Glycoside hydrolase family 31 N-terminal" evidence="17">
    <location>
        <begin position="60"/>
        <end position="180"/>
    </location>
</feature>
<dbReference type="PANTHER" id="PTHR22762:SF67">
    <property type="entry name" value="ALPHA_BETA-GLUCOSIDASE AGDC-RELATED"/>
    <property type="match status" value="1"/>
</dbReference>
<dbReference type="EMBL" id="WVTA01000004">
    <property type="protein sequence ID" value="KAK3213510.1"/>
    <property type="molecule type" value="Genomic_DNA"/>
</dbReference>
<accession>A0AAN6M1I3</accession>